<evidence type="ECO:0000259" key="2">
    <source>
        <dbReference type="Pfam" id="PF01370"/>
    </source>
</evidence>
<evidence type="ECO:0000256" key="1">
    <source>
        <dbReference type="ARBA" id="ARBA00007637"/>
    </source>
</evidence>
<gene>
    <name evidence="3" type="ORF">E6H04_13245</name>
</gene>
<dbReference type="EMBL" id="VBAO01000413">
    <property type="protein sequence ID" value="TMI77984.1"/>
    <property type="molecule type" value="Genomic_DNA"/>
</dbReference>
<sequence>MTARPIAVVTGGAGFLGSHMVDVLLGREFRVRVVDNLVGGRESNLRQHAGNSDLSVERVDIRALDPESPLFSGARSVFHFAGIGDIVPSIERPIEYMSTNVQGTVRVLECARRAGVDKLVYAASSSCYGVAATPTREDHPIAPRYPYALSKYLGEQAVLHWGEVYRLPVNSIRIFNAYGPRVRTTGAYGAVFGVFFKQKLEGRPFTVVGDGTQKRDFVYATDVAEAFLLAARTSKVGQVWNLGGGRPQSVNRLVELLGGPVVNIPKRPGEPDITWADITKITQDLGWRPRVMFEEGVARMMEEI</sequence>
<comment type="similarity">
    <text evidence="1">Belongs to the NAD(P)-dependent epimerase/dehydratase family.</text>
</comment>
<protein>
    <submittedName>
        <fullName evidence="3">NAD-dependent epimerase/dehydratase family protein</fullName>
    </submittedName>
</protein>
<comment type="caution">
    <text evidence="3">The sequence shown here is derived from an EMBL/GenBank/DDBJ whole genome shotgun (WGS) entry which is preliminary data.</text>
</comment>
<dbReference type="Gene3D" id="3.90.25.10">
    <property type="entry name" value="UDP-galactose 4-epimerase, domain 1"/>
    <property type="match status" value="1"/>
</dbReference>
<proteinExistence type="inferred from homology"/>
<dbReference type="PANTHER" id="PTHR43000">
    <property type="entry name" value="DTDP-D-GLUCOSE 4,6-DEHYDRATASE-RELATED"/>
    <property type="match status" value="1"/>
</dbReference>
<organism evidence="3 4">
    <name type="scientific">Candidatus Segetimicrobium genomatis</name>
    <dbReference type="NCBI Taxonomy" id="2569760"/>
    <lineage>
        <taxon>Bacteria</taxon>
        <taxon>Bacillati</taxon>
        <taxon>Candidatus Sysuimicrobiota</taxon>
        <taxon>Candidatus Sysuimicrobiia</taxon>
        <taxon>Candidatus Sysuimicrobiales</taxon>
        <taxon>Candidatus Segetimicrobiaceae</taxon>
        <taxon>Candidatus Segetimicrobium</taxon>
    </lineage>
</organism>
<dbReference type="SUPFAM" id="SSF51735">
    <property type="entry name" value="NAD(P)-binding Rossmann-fold domains"/>
    <property type="match status" value="1"/>
</dbReference>
<dbReference type="Proteomes" id="UP000320048">
    <property type="component" value="Unassembled WGS sequence"/>
</dbReference>
<dbReference type="Gene3D" id="3.40.50.720">
    <property type="entry name" value="NAD(P)-binding Rossmann-like Domain"/>
    <property type="match status" value="1"/>
</dbReference>
<dbReference type="AlphaFoldDB" id="A0A537J353"/>
<feature type="domain" description="NAD-dependent epimerase/dehydratase" evidence="2">
    <location>
        <begin position="8"/>
        <end position="243"/>
    </location>
</feature>
<name>A0A537J353_9BACT</name>
<accession>A0A537J353</accession>
<dbReference type="InterPro" id="IPR001509">
    <property type="entry name" value="Epimerase_deHydtase"/>
</dbReference>
<reference evidence="3 4" key="1">
    <citation type="journal article" date="2019" name="Nat. Microbiol.">
        <title>Mediterranean grassland soil C-N compound turnover is dependent on rainfall and depth, and is mediated by genomically divergent microorganisms.</title>
        <authorList>
            <person name="Diamond S."/>
            <person name="Andeer P.F."/>
            <person name="Li Z."/>
            <person name="Crits-Christoph A."/>
            <person name="Burstein D."/>
            <person name="Anantharaman K."/>
            <person name="Lane K.R."/>
            <person name="Thomas B.C."/>
            <person name="Pan C."/>
            <person name="Northen T.R."/>
            <person name="Banfield J.F."/>
        </authorList>
    </citation>
    <scope>NUCLEOTIDE SEQUENCE [LARGE SCALE GENOMIC DNA]</scope>
    <source>
        <strain evidence="3">NP_7</strain>
    </source>
</reference>
<evidence type="ECO:0000313" key="3">
    <source>
        <dbReference type="EMBL" id="TMI77984.1"/>
    </source>
</evidence>
<evidence type="ECO:0000313" key="4">
    <source>
        <dbReference type="Proteomes" id="UP000320048"/>
    </source>
</evidence>
<dbReference type="InterPro" id="IPR036291">
    <property type="entry name" value="NAD(P)-bd_dom_sf"/>
</dbReference>
<feature type="non-terminal residue" evidence="3">
    <location>
        <position position="304"/>
    </location>
</feature>
<dbReference type="Pfam" id="PF01370">
    <property type="entry name" value="Epimerase"/>
    <property type="match status" value="1"/>
</dbReference>